<organism evidence="2 3">
    <name type="scientific">Sphingobium indicum BiD32</name>
    <dbReference type="NCBI Taxonomy" id="1301087"/>
    <lineage>
        <taxon>Bacteria</taxon>
        <taxon>Pseudomonadati</taxon>
        <taxon>Pseudomonadota</taxon>
        <taxon>Alphaproteobacteria</taxon>
        <taxon>Sphingomonadales</taxon>
        <taxon>Sphingomonadaceae</taxon>
        <taxon>Sphingobium</taxon>
    </lineage>
</organism>
<protein>
    <recommendedName>
        <fullName evidence="4">ATPase</fullName>
    </recommendedName>
</protein>
<reference evidence="3" key="2">
    <citation type="submission" date="2013-04" db="EMBL/GenBank/DDBJ databases">
        <title>Bisphenol A degrading Sphingobium sp. strain BiD32.</title>
        <authorList>
            <person name="Nielsen J.L."/>
            <person name="Zhou N.A."/>
            <person name="Kjeldal H."/>
        </authorList>
    </citation>
    <scope>NUCLEOTIDE SEQUENCE [LARGE SCALE GENOMIC DNA]</scope>
    <source>
        <strain evidence="3">BiD32</strain>
    </source>
</reference>
<dbReference type="EMBL" id="CAVK010000251">
    <property type="protein sequence ID" value="CCW20214.1"/>
    <property type="molecule type" value="Genomic_DNA"/>
</dbReference>
<comment type="caution">
    <text evidence="2">The sequence shown here is derived from an EMBL/GenBank/DDBJ whole genome shotgun (WGS) entry which is preliminary data.</text>
</comment>
<feature type="transmembrane region" description="Helical" evidence="1">
    <location>
        <begin position="18"/>
        <end position="37"/>
    </location>
</feature>
<dbReference type="GO" id="GO:0008556">
    <property type="term" value="F:P-type potassium transmembrane transporter activity"/>
    <property type="evidence" value="ECO:0007669"/>
    <property type="project" value="InterPro"/>
</dbReference>
<evidence type="ECO:0000256" key="1">
    <source>
        <dbReference type="SAM" id="Phobius"/>
    </source>
</evidence>
<proteinExistence type="predicted"/>
<dbReference type="GO" id="GO:0005886">
    <property type="term" value="C:plasma membrane"/>
    <property type="evidence" value="ECO:0007669"/>
    <property type="project" value="InterPro"/>
</dbReference>
<keyword evidence="1" id="KW-0812">Transmembrane</keyword>
<gene>
    <name evidence="2" type="ORF">EBBID32_45880</name>
</gene>
<sequence length="42" mass="4633">MSPCATIREGGRTMTLDLWLAAITALGLLLYLVAVLVRPERF</sequence>
<reference evidence="2 3" key="1">
    <citation type="submission" date="2013-03" db="EMBL/GenBank/DDBJ databases">
        <authorList>
            <person name="Le V."/>
        </authorList>
    </citation>
    <scope>NUCLEOTIDE SEQUENCE [LARGE SCALE GENOMIC DNA]</scope>
    <source>
        <strain evidence="2 3">BiD32</strain>
    </source>
</reference>
<keyword evidence="1" id="KW-1133">Transmembrane helix</keyword>
<keyword evidence="3" id="KW-1185">Reference proteome</keyword>
<evidence type="ECO:0000313" key="2">
    <source>
        <dbReference type="EMBL" id="CCW20214.1"/>
    </source>
</evidence>
<evidence type="ECO:0008006" key="4">
    <source>
        <dbReference type="Google" id="ProtNLM"/>
    </source>
</evidence>
<dbReference type="Proteomes" id="UP000013201">
    <property type="component" value="Unassembled WGS sequence"/>
</dbReference>
<dbReference type="InterPro" id="IPR011726">
    <property type="entry name" value="KdpF"/>
</dbReference>
<accession>N1MTZ6</accession>
<dbReference type="Pfam" id="PF09604">
    <property type="entry name" value="Potass_KdpF"/>
    <property type="match status" value="1"/>
</dbReference>
<dbReference type="AlphaFoldDB" id="N1MTZ6"/>
<name>N1MTZ6_9SPHN</name>
<keyword evidence="1" id="KW-0472">Membrane</keyword>
<evidence type="ECO:0000313" key="3">
    <source>
        <dbReference type="Proteomes" id="UP000013201"/>
    </source>
</evidence>